<reference evidence="2" key="1">
    <citation type="journal article" date="2020" name="Cell">
        <title>Large-Scale Comparative Analyses of Tick Genomes Elucidate Their Genetic Diversity and Vector Capacities.</title>
        <authorList>
            <consortium name="Tick Genome and Microbiome Consortium (TIGMIC)"/>
            <person name="Jia N."/>
            <person name="Wang J."/>
            <person name="Shi W."/>
            <person name="Du L."/>
            <person name="Sun Y."/>
            <person name="Zhan W."/>
            <person name="Jiang J.F."/>
            <person name="Wang Q."/>
            <person name="Zhang B."/>
            <person name="Ji P."/>
            <person name="Bell-Sakyi L."/>
            <person name="Cui X.M."/>
            <person name="Yuan T.T."/>
            <person name="Jiang B.G."/>
            <person name="Yang W.F."/>
            <person name="Lam T.T."/>
            <person name="Chang Q.C."/>
            <person name="Ding S.J."/>
            <person name="Wang X.J."/>
            <person name="Zhu J.G."/>
            <person name="Ruan X.D."/>
            <person name="Zhao L."/>
            <person name="Wei J.T."/>
            <person name="Ye R.Z."/>
            <person name="Que T.C."/>
            <person name="Du C.H."/>
            <person name="Zhou Y.H."/>
            <person name="Cheng J.X."/>
            <person name="Dai P.F."/>
            <person name="Guo W.B."/>
            <person name="Han X.H."/>
            <person name="Huang E.J."/>
            <person name="Li L.F."/>
            <person name="Wei W."/>
            <person name="Gao Y.C."/>
            <person name="Liu J.Z."/>
            <person name="Shao H.Z."/>
            <person name="Wang X."/>
            <person name="Wang C.C."/>
            <person name="Yang T.C."/>
            <person name="Huo Q.B."/>
            <person name="Li W."/>
            <person name="Chen H.Y."/>
            <person name="Chen S.E."/>
            <person name="Zhou L.G."/>
            <person name="Ni X.B."/>
            <person name="Tian J.H."/>
            <person name="Sheng Y."/>
            <person name="Liu T."/>
            <person name="Pan Y.S."/>
            <person name="Xia L.Y."/>
            <person name="Li J."/>
            <person name="Zhao F."/>
            <person name="Cao W.C."/>
        </authorList>
    </citation>
    <scope>NUCLEOTIDE SEQUENCE</scope>
    <source>
        <strain evidence="2">Rmic-2018</strain>
    </source>
</reference>
<dbReference type="AlphaFoldDB" id="A0A9J6DGH0"/>
<sequence length="200" mass="22041">MKLLRGQPVEAHPHTDRTSLRILGGGRLERGDTAPGHRARCIGEGRARCHVVLARRLVHDQLAKLHTAWDGSDTYLEANGHKSIVADAPLHETGFRCAAQNKTVCTLPSRSDVATATRRRCREEIASPRRSPSHSRDAPPSTCTHSSHDGWKRIDVTGYEGGSMRLPRGCDSDSISHHQAARKLRAIKKTRRPAGARSFL</sequence>
<comment type="caution">
    <text evidence="2">The sequence shown here is derived from an EMBL/GenBank/DDBJ whole genome shotgun (WGS) entry which is preliminary data.</text>
</comment>
<dbReference type="EMBL" id="JABSTU010000009">
    <property type="protein sequence ID" value="KAH8021008.1"/>
    <property type="molecule type" value="Genomic_DNA"/>
</dbReference>
<reference evidence="2" key="2">
    <citation type="submission" date="2021-09" db="EMBL/GenBank/DDBJ databases">
        <authorList>
            <person name="Jia N."/>
            <person name="Wang J."/>
            <person name="Shi W."/>
            <person name="Du L."/>
            <person name="Sun Y."/>
            <person name="Zhan W."/>
            <person name="Jiang J."/>
            <person name="Wang Q."/>
            <person name="Zhang B."/>
            <person name="Ji P."/>
            <person name="Sakyi L.B."/>
            <person name="Cui X."/>
            <person name="Yuan T."/>
            <person name="Jiang B."/>
            <person name="Yang W."/>
            <person name="Lam T.T.-Y."/>
            <person name="Chang Q."/>
            <person name="Ding S."/>
            <person name="Wang X."/>
            <person name="Zhu J."/>
            <person name="Ruan X."/>
            <person name="Zhao L."/>
            <person name="Wei J."/>
            <person name="Que T."/>
            <person name="Du C."/>
            <person name="Cheng J."/>
            <person name="Dai P."/>
            <person name="Han X."/>
            <person name="Huang E."/>
            <person name="Gao Y."/>
            <person name="Liu J."/>
            <person name="Shao H."/>
            <person name="Ye R."/>
            <person name="Li L."/>
            <person name="Wei W."/>
            <person name="Wang X."/>
            <person name="Wang C."/>
            <person name="Huo Q."/>
            <person name="Li W."/>
            <person name="Guo W."/>
            <person name="Chen H."/>
            <person name="Chen S."/>
            <person name="Zhou L."/>
            <person name="Zhou L."/>
            <person name="Ni X."/>
            <person name="Tian J."/>
            <person name="Zhou Y."/>
            <person name="Sheng Y."/>
            <person name="Liu T."/>
            <person name="Pan Y."/>
            <person name="Xia L."/>
            <person name="Li J."/>
            <person name="Zhao F."/>
            <person name="Cao W."/>
        </authorList>
    </citation>
    <scope>NUCLEOTIDE SEQUENCE</scope>
    <source>
        <strain evidence="2">Rmic-2018</strain>
        <tissue evidence="2">Larvae</tissue>
    </source>
</reference>
<gene>
    <name evidence="2" type="ORF">HPB51_011787</name>
</gene>
<organism evidence="2 3">
    <name type="scientific">Rhipicephalus microplus</name>
    <name type="common">Cattle tick</name>
    <name type="synonym">Boophilus microplus</name>
    <dbReference type="NCBI Taxonomy" id="6941"/>
    <lineage>
        <taxon>Eukaryota</taxon>
        <taxon>Metazoa</taxon>
        <taxon>Ecdysozoa</taxon>
        <taxon>Arthropoda</taxon>
        <taxon>Chelicerata</taxon>
        <taxon>Arachnida</taxon>
        <taxon>Acari</taxon>
        <taxon>Parasitiformes</taxon>
        <taxon>Ixodida</taxon>
        <taxon>Ixodoidea</taxon>
        <taxon>Ixodidae</taxon>
        <taxon>Rhipicephalinae</taxon>
        <taxon>Rhipicephalus</taxon>
        <taxon>Boophilus</taxon>
    </lineage>
</organism>
<evidence type="ECO:0000313" key="2">
    <source>
        <dbReference type="EMBL" id="KAH8021008.1"/>
    </source>
</evidence>
<keyword evidence="3" id="KW-1185">Reference proteome</keyword>
<feature type="region of interest" description="Disordered" evidence="1">
    <location>
        <begin position="123"/>
        <end position="149"/>
    </location>
</feature>
<dbReference type="Proteomes" id="UP000821866">
    <property type="component" value="Chromosome 7"/>
</dbReference>
<accession>A0A9J6DGH0</accession>
<proteinExistence type="predicted"/>
<name>A0A9J6DGH0_RHIMP</name>
<protein>
    <submittedName>
        <fullName evidence="2">Uncharacterized protein</fullName>
    </submittedName>
</protein>
<evidence type="ECO:0000256" key="1">
    <source>
        <dbReference type="SAM" id="MobiDB-lite"/>
    </source>
</evidence>
<evidence type="ECO:0000313" key="3">
    <source>
        <dbReference type="Proteomes" id="UP000821866"/>
    </source>
</evidence>